<dbReference type="InterPro" id="IPR011009">
    <property type="entry name" value="Kinase-like_dom_sf"/>
</dbReference>
<sequence length="569" mass="65394">MEIDSMVANSALIRAREGGGSKGRSWKWKEMLRFPHISQCMDLAMNIERDYYSLCVKQPIGKKLFELFCRSRPELQNYISLLDALVHFKLKNMIYSIFIVRNTEQLKAQEARYCIQSLELNPFKDVFHDCREDLHKYLSGETFIQYQESMFFDRFLQWKSIERSVRVKTRAVTYTHTAFCLQVWACQVRATGMMYACKKLEKTHVKKRKGEGMALNEKQILEGLDSRFVVNLAYAYETKHALCMVLTMMSGGDLKYHIHNIGSPGLDKERVRFYAAEVCCGLIHLHQKSILYRDLKPENILLDDNGHIRISDLGLAVRLTDGQLVRGRVGTVGYMAPEVIGHKHYGMSADWWGLGCLIYEMTAGQPPLRARGEHPKPSEMERRILTEQEEYGDKFSKQVKDLCSSLLNKDPAQRLGCRGSGGTEVQSHPFFEKVNFRMLEAGLVEPPFKPDPRLVYCSDVQDIEEFSSVKGVTLDQTDSNFYSQFITGSVPITWQNEMIETGCFRELNTFGPEGSRSPDLDWSQAPDSPKRSLLDRIFRRRVRTLSSVTLVLTIIIQVEVLIQLLRVSE</sequence>
<reference evidence="13" key="3">
    <citation type="submission" date="2025-09" db="UniProtKB">
        <authorList>
            <consortium name="Ensembl"/>
        </authorList>
    </citation>
    <scope>IDENTIFICATION</scope>
</reference>
<evidence type="ECO:0000313" key="13">
    <source>
        <dbReference type="Ensembl" id="ENSSAUP00010062829.1"/>
    </source>
</evidence>
<dbReference type="InterPro" id="IPR008271">
    <property type="entry name" value="Ser/Thr_kinase_AS"/>
</dbReference>
<keyword evidence="4 9" id="KW-0808">Transferase</keyword>
<evidence type="ECO:0000256" key="6">
    <source>
        <dbReference type="ARBA" id="ARBA00022777"/>
    </source>
</evidence>
<dbReference type="Gene3D" id="1.10.167.10">
    <property type="entry name" value="Regulator of G-protein Signalling 4, domain 2"/>
    <property type="match status" value="1"/>
</dbReference>
<evidence type="ECO:0000256" key="4">
    <source>
        <dbReference type="ARBA" id="ARBA00022679"/>
    </source>
</evidence>
<reference evidence="13" key="1">
    <citation type="submission" date="2021-04" db="EMBL/GenBank/DDBJ databases">
        <authorList>
            <consortium name="Wellcome Sanger Institute Data Sharing"/>
        </authorList>
    </citation>
    <scope>NUCLEOTIDE SEQUENCE [LARGE SCALE GENOMIC DNA]</scope>
</reference>
<dbReference type="SMART" id="SM00220">
    <property type="entry name" value="S_TKc"/>
    <property type="match status" value="1"/>
</dbReference>
<evidence type="ECO:0000256" key="3">
    <source>
        <dbReference type="ARBA" id="ARBA00022553"/>
    </source>
</evidence>
<dbReference type="AlphaFoldDB" id="A0A671YNH3"/>
<evidence type="ECO:0000259" key="12">
    <source>
        <dbReference type="PROSITE" id="PS51285"/>
    </source>
</evidence>
<dbReference type="GO" id="GO:0050254">
    <property type="term" value="F:rhodopsin kinase activity"/>
    <property type="evidence" value="ECO:0007669"/>
    <property type="project" value="UniProtKB-ARBA"/>
</dbReference>
<comment type="similarity">
    <text evidence="1 9">Belongs to the protein kinase superfamily. AGC Ser/Thr protein kinase family. GPRK subfamily.</text>
</comment>
<dbReference type="FunFam" id="1.10.510.10:FF:000074">
    <property type="entry name" value="G protein-coupled receptor kinase"/>
    <property type="match status" value="1"/>
</dbReference>
<evidence type="ECO:0000256" key="7">
    <source>
        <dbReference type="ARBA" id="ARBA00022840"/>
    </source>
</evidence>
<dbReference type="Ensembl" id="ENSSAUT00010065869.1">
    <property type="protein sequence ID" value="ENSSAUP00010062829.1"/>
    <property type="gene ID" value="ENSSAUG00010025322.1"/>
</dbReference>
<proteinExistence type="inferred from homology"/>
<dbReference type="InterPro" id="IPR000239">
    <property type="entry name" value="GPCR_kinase"/>
</dbReference>
<dbReference type="PRINTS" id="PR00717">
    <property type="entry name" value="GPCRKINASE"/>
</dbReference>
<dbReference type="PROSITE" id="PS50132">
    <property type="entry name" value="RGS"/>
    <property type="match status" value="1"/>
</dbReference>
<dbReference type="PROSITE" id="PS50011">
    <property type="entry name" value="PROTEIN_KINASE_DOM"/>
    <property type="match status" value="1"/>
</dbReference>
<evidence type="ECO:0000256" key="2">
    <source>
        <dbReference type="ARBA" id="ARBA00022527"/>
    </source>
</evidence>
<evidence type="ECO:0000259" key="10">
    <source>
        <dbReference type="PROSITE" id="PS50011"/>
    </source>
</evidence>
<feature type="domain" description="Protein kinase" evidence="10">
    <location>
        <begin position="169"/>
        <end position="431"/>
    </location>
</feature>
<dbReference type="InterPro" id="IPR016137">
    <property type="entry name" value="RGS"/>
</dbReference>
<dbReference type="InterPro" id="IPR000961">
    <property type="entry name" value="AGC-kinase_C"/>
</dbReference>
<evidence type="ECO:0000256" key="8">
    <source>
        <dbReference type="PIRSR" id="PIRSR600239-51"/>
    </source>
</evidence>
<dbReference type="Gene3D" id="1.10.510.10">
    <property type="entry name" value="Transferase(Phosphotransferase) domain 1"/>
    <property type="match status" value="1"/>
</dbReference>
<keyword evidence="5 9" id="KW-0547">Nucleotide-binding</keyword>
<dbReference type="Pfam" id="PF00069">
    <property type="entry name" value="Pkinase"/>
    <property type="match status" value="1"/>
</dbReference>
<evidence type="ECO:0000256" key="1">
    <source>
        <dbReference type="ARBA" id="ARBA00009793"/>
    </source>
</evidence>
<dbReference type="GeneTree" id="ENSGT00940000164321"/>
<name>A0A671YNH3_SPAAU</name>
<dbReference type="PROSITE" id="PS00108">
    <property type="entry name" value="PROTEIN_KINASE_ST"/>
    <property type="match status" value="1"/>
</dbReference>
<organism evidence="13 14">
    <name type="scientific">Sparus aurata</name>
    <name type="common">Gilthead sea bream</name>
    <dbReference type="NCBI Taxonomy" id="8175"/>
    <lineage>
        <taxon>Eukaryota</taxon>
        <taxon>Metazoa</taxon>
        <taxon>Chordata</taxon>
        <taxon>Craniata</taxon>
        <taxon>Vertebrata</taxon>
        <taxon>Euteleostomi</taxon>
        <taxon>Actinopterygii</taxon>
        <taxon>Neopterygii</taxon>
        <taxon>Teleostei</taxon>
        <taxon>Neoteleostei</taxon>
        <taxon>Acanthomorphata</taxon>
        <taxon>Eupercaria</taxon>
        <taxon>Spariformes</taxon>
        <taxon>Sparidae</taxon>
        <taxon>Sparus</taxon>
    </lineage>
</organism>
<evidence type="ECO:0000313" key="14">
    <source>
        <dbReference type="Proteomes" id="UP000472265"/>
    </source>
</evidence>
<dbReference type="SMART" id="SM00315">
    <property type="entry name" value="RGS"/>
    <property type="match status" value="1"/>
</dbReference>
<gene>
    <name evidence="13" type="primary">grk5</name>
</gene>
<dbReference type="SUPFAM" id="SSF56112">
    <property type="entry name" value="Protein kinase-like (PK-like)"/>
    <property type="match status" value="1"/>
</dbReference>
<dbReference type="PROSITE" id="PS51285">
    <property type="entry name" value="AGC_KINASE_CTER"/>
    <property type="match status" value="1"/>
</dbReference>
<keyword evidence="14" id="KW-1185">Reference proteome</keyword>
<feature type="domain" description="RGS" evidence="11">
    <location>
        <begin position="56"/>
        <end position="156"/>
    </location>
</feature>
<feature type="domain" description="AGC-kinase C-terminal" evidence="12">
    <location>
        <begin position="432"/>
        <end position="497"/>
    </location>
</feature>
<dbReference type="SUPFAM" id="SSF48097">
    <property type="entry name" value="Regulator of G-protein signaling, RGS"/>
    <property type="match status" value="1"/>
</dbReference>
<keyword evidence="6 9" id="KW-0418">Kinase</keyword>
<keyword evidence="2 9" id="KW-0723">Serine/threonine-protein kinase</keyword>
<keyword evidence="7 9" id="KW-0067">ATP-binding</keyword>
<dbReference type="InterPro" id="IPR044926">
    <property type="entry name" value="RGS_subdomain_2"/>
</dbReference>
<dbReference type="CDD" id="cd05605">
    <property type="entry name" value="STKc_GRK4_like"/>
    <property type="match status" value="1"/>
</dbReference>
<evidence type="ECO:0000256" key="9">
    <source>
        <dbReference type="RuleBase" id="RU000308"/>
    </source>
</evidence>
<evidence type="ECO:0000256" key="5">
    <source>
        <dbReference type="ARBA" id="ARBA00022741"/>
    </source>
</evidence>
<dbReference type="InterPro" id="IPR036305">
    <property type="entry name" value="RGS_sf"/>
</dbReference>
<protein>
    <recommendedName>
        <fullName evidence="9">G protein-coupled receptor kinase</fullName>
        <ecNumber evidence="9">2.7.11.-</ecNumber>
    </recommendedName>
</protein>
<dbReference type="Gene3D" id="3.30.200.20">
    <property type="entry name" value="Phosphorylase Kinase, domain 1"/>
    <property type="match status" value="1"/>
</dbReference>
<feature type="active site" description="Proton acceptor" evidence="8">
    <location>
        <position position="294"/>
    </location>
</feature>
<dbReference type="SMART" id="SM00133">
    <property type="entry name" value="S_TK_X"/>
    <property type="match status" value="1"/>
</dbReference>
<evidence type="ECO:0000259" key="11">
    <source>
        <dbReference type="PROSITE" id="PS50132"/>
    </source>
</evidence>
<dbReference type="Pfam" id="PF00615">
    <property type="entry name" value="RGS"/>
    <property type="match status" value="1"/>
</dbReference>
<dbReference type="PANTHER" id="PTHR24355:SF26">
    <property type="entry name" value="G PROTEIN-COUPLED RECEPTOR KINASE"/>
    <property type="match status" value="1"/>
</dbReference>
<dbReference type="EC" id="2.7.11.-" evidence="9"/>
<dbReference type="GO" id="GO:0005524">
    <property type="term" value="F:ATP binding"/>
    <property type="evidence" value="ECO:0007669"/>
    <property type="project" value="UniProtKB-KW"/>
</dbReference>
<dbReference type="PANTHER" id="PTHR24355">
    <property type="entry name" value="G PROTEIN-COUPLED RECEPTOR KINASE/RIBOSOMAL PROTEIN S6 KINASE"/>
    <property type="match status" value="1"/>
</dbReference>
<dbReference type="Proteomes" id="UP000472265">
    <property type="component" value="Chromosome 12"/>
</dbReference>
<accession>A0A671YNH3</accession>
<dbReference type="GO" id="GO:0009966">
    <property type="term" value="P:regulation of signal transduction"/>
    <property type="evidence" value="ECO:0007669"/>
    <property type="project" value="TreeGrafter"/>
</dbReference>
<dbReference type="InterPro" id="IPR000719">
    <property type="entry name" value="Prot_kinase_dom"/>
</dbReference>
<dbReference type="GO" id="GO:0007165">
    <property type="term" value="P:signal transduction"/>
    <property type="evidence" value="ECO:0007669"/>
    <property type="project" value="InterPro"/>
</dbReference>
<keyword evidence="3" id="KW-0597">Phosphoprotein</keyword>
<dbReference type="GO" id="GO:0005737">
    <property type="term" value="C:cytoplasm"/>
    <property type="evidence" value="ECO:0007669"/>
    <property type="project" value="TreeGrafter"/>
</dbReference>
<reference evidence="13" key="2">
    <citation type="submission" date="2025-08" db="UniProtKB">
        <authorList>
            <consortium name="Ensembl"/>
        </authorList>
    </citation>
    <scope>IDENTIFICATION</scope>
</reference>